<evidence type="ECO:0000256" key="2">
    <source>
        <dbReference type="SAM" id="MobiDB-lite"/>
    </source>
</evidence>
<dbReference type="PANTHER" id="PTHR35152">
    <property type="entry name" value="DOMAIN SIGNALLING PROTEIN, PUTATIVE (AFU_ORTHOLOGUE AFUA_5G11310)-RELATED"/>
    <property type="match status" value="1"/>
</dbReference>
<dbReference type="Proteomes" id="UP001501094">
    <property type="component" value="Unassembled WGS sequence"/>
</dbReference>
<name>A0ABN2NGZ1_9MICO</name>
<feature type="transmembrane region" description="Helical" evidence="1">
    <location>
        <begin position="176"/>
        <end position="197"/>
    </location>
</feature>
<accession>A0ABN2NGZ1</accession>
<protein>
    <submittedName>
        <fullName evidence="4">MHYT domain-containing protein</fullName>
    </submittedName>
</protein>
<feature type="transmembrane region" description="Helical" evidence="1">
    <location>
        <begin position="79"/>
        <end position="100"/>
    </location>
</feature>
<keyword evidence="1" id="KW-0812">Transmembrane</keyword>
<feature type="region of interest" description="Disordered" evidence="2">
    <location>
        <begin position="256"/>
        <end position="280"/>
    </location>
</feature>
<feature type="transmembrane region" description="Helical" evidence="1">
    <location>
        <begin position="107"/>
        <end position="131"/>
    </location>
</feature>
<dbReference type="PROSITE" id="PS50924">
    <property type="entry name" value="MHYT"/>
    <property type="match status" value="1"/>
</dbReference>
<dbReference type="RefSeq" id="WP_344104248.1">
    <property type="nucleotide sequence ID" value="NZ_BAAANL010000006.1"/>
</dbReference>
<organism evidence="4 5">
    <name type="scientific">Myceligenerans crystallogenes</name>
    <dbReference type="NCBI Taxonomy" id="316335"/>
    <lineage>
        <taxon>Bacteria</taxon>
        <taxon>Bacillati</taxon>
        <taxon>Actinomycetota</taxon>
        <taxon>Actinomycetes</taxon>
        <taxon>Micrococcales</taxon>
        <taxon>Promicromonosporaceae</taxon>
        <taxon>Myceligenerans</taxon>
    </lineage>
</organism>
<comment type="caution">
    <text evidence="4">The sequence shown here is derived from an EMBL/GenBank/DDBJ whole genome shotgun (WGS) entry which is preliminary data.</text>
</comment>
<evidence type="ECO:0000259" key="3">
    <source>
        <dbReference type="PROSITE" id="PS50924"/>
    </source>
</evidence>
<gene>
    <name evidence="4" type="ORF">GCM10009751_29390</name>
</gene>
<evidence type="ECO:0000313" key="4">
    <source>
        <dbReference type="EMBL" id="GAA1868887.1"/>
    </source>
</evidence>
<feature type="transmembrane region" description="Helical" evidence="1">
    <location>
        <begin position="6"/>
        <end position="31"/>
    </location>
</feature>
<dbReference type="EMBL" id="BAAANL010000006">
    <property type="protein sequence ID" value="GAA1868887.1"/>
    <property type="molecule type" value="Genomic_DNA"/>
</dbReference>
<feature type="transmembrane region" description="Helical" evidence="1">
    <location>
        <begin position="43"/>
        <end position="67"/>
    </location>
</feature>
<dbReference type="PANTHER" id="PTHR35152:SF1">
    <property type="entry name" value="DOMAIN SIGNALLING PROTEIN, PUTATIVE (AFU_ORTHOLOGUE AFUA_5G11310)-RELATED"/>
    <property type="match status" value="1"/>
</dbReference>
<keyword evidence="1" id="KW-1133">Transmembrane helix</keyword>
<dbReference type="Pfam" id="PF03707">
    <property type="entry name" value="MHYT"/>
    <property type="match status" value="3"/>
</dbReference>
<keyword evidence="5" id="KW-1185">Reference proteome</keyword>
<evidence type="ECO:0000256" key="1">
    <source>
        <dbReference type="PROSITE-ProRule" id="PRU00244"/>
    </source>
</evidence>
<dbReference type="InterPro" id="IPR005330">
    <property type="entry name" value="MHYT_dom"/>
</dbReference>
<feature type="transmembrane region" description="Helical" evidence="1">
    <location>
        <begin position="143"/>
        <end position="164"/>
    </location>
</feature>
<sequence length="280" mass="28724">MIDHFAYGALTPLLSFVLSCAGCGVGLSCTARARVATGVTRTIWLSLGAVAIGGTGIWVMHFVAMLGFSVTGAQIHYDVFTTVLSMLLAIVVVAVGLFLVHNRRNNTAALLAGGAIAGLGVTVMHYMGMAAMHVGVDIAYDPVLVGLSVAIAVVAATVGLWLAARVRGFGAGAGAMLVMGVAVSGMHYTGMAAMSVISYQAGSPIETPAIGLPATQLLVPLVVGIVASTVALLVVAGAWPSASEMEVQAEFDAWAERQRQQQAEQAANGPGHLPARSRLR</sequence>
<feature type="transmembrane region" description="Helical" evidence="1">
    <location>
        <begin position="217"/>
        <end position="239"/>
    </location>
</feature>
<feature type="domain" description="MHYT" evidence="3">
    <location>
        <begin position="7"/>
        <end position="197"/>
    </location>
</feature>
<proteinExistence type="predicted"/>
<keyword evidence="1" id="KW-0472">Membrane</keyword>
<evidence type="ECO:0000313" key="5">
    <source>
        <dbReference type="Proteomes" id="UP001501094"/>
    </source>
</evidence>
<reference evidence="4 5" key="1">
    <citation type="journal article" date="2019" name="Int. J. Syst. Evol. Microbiol.">
        <title>The Global Catalogue of Microorganisms (GCM) 10K type strain sequencing project: providing services to taxonomists for standard genome sequencing and annotation.</title>
        <authorList>
            <consortium name="The Broad Institute Genomics Platform"/>
            <consortium name="The Broad Institute Genome Sequencing Center for Infectious Disease"/>
            <person name="Wu L."/>
            <person name="Ma J."/>
        </authorList>
    </citation>
    <scope>NUCLEOTIDE SEQUENCE [LARGE SCALE GENOMIC DNA]</scope>
    <source>
        <strain evidence="4 5">JCM 14326</strain>
    </source>
</reference>